<feature type="compositionally biased region" description="Basic and acidic residues" evidence="1">
    <location>
        <begin position="406"/>
        <end position="448"/>
    </location>
</feature>
<evidence type="ECO:0000256" key="1">
    <source>
        <dbReference type="SAM" id="MobiDB-lite"/>
    </source>
</evidence>
<evidence type="ECO:0000259" key="3">
    <source>
        <dbReference type="Pfam" id="PF20237"/>
    </source>
</evidence>
<feature type="region of interest" description="Disordered" evidence="1">
    <location>
        <begin position="1130"/>
        <end position="1152"/>
    </location>
</feature>
<evidence type="ECO:0000313" key="4">
    <source>
        <dbReference type="EMBL" id="KAL1596023.1"/>
    </source>
</evidence>
<accession>A0ABR3QVE6</accession>
<feature type="region of interest" description="Disordered" evidence="1">
    <location>
        <begin position="1384"/>
        <end position="1444"/>
    </location>
</feature>
<evidence type="ECO:0000256" key="2">
    <source>
        <dbReference type="SAM" id="Phobius"/>
    </source>
</evidence>
<name>A0ABR3QVE6_9PLEO</name>
<keyword evidence="2" id="KW-0472">Membrane</keyword>
<feature type="region of interest" description="Disordered" evidence="1">
    <location>
        <begin position="1"/>
        <end position="44"/>
    </location>
</feature>
<dbReference type="Proteomes" id="UP001521222">
    <property type="component" value="Unassembled WGS sequence"/>
</dbReference>
<keyword evidence="5" id="KW-1185">Reference proteome</keyword>
<evidence type="ECO:0000313" key="5">
    <source>
        <dbReference type="Proteomes" id="UP001521222"/>
    </source>
</evidence>
<dbReference type="Pfam" id="PF20237">
    <property type="entry name" value="DUF6594"/>
    <property type="match status" value="1"/>
</dbReference>
<feature type="transmembrane region" description="Helical" evidence="2">
    <location>
        <begin position="267"/>
        <end position="286"/>
    </location>
</feature>
<feature type="compositionally biased region" description="Polar residues" evidence="1">
    <location>
        <begin position="20"/>
        <end position="33"/>
    </location>
</feature>
<protein>
    <recommendedName>
        <fullName evidence="3">DUF6594 domain-containing protein</fullName>
    </recommendedName>
</protein>
<feature type="region of interest" description="Disordered" evidence="1">
    <location>
        <begin position="398"/>
        <end position="471"/>
    </location>
</feature>
<organism evidence="4 5">
    <name type="scientific">Nothophoma quercina</name>
    <dbReference type="NCBI Taxonomy" id="749835"/>
    <lineage>
        <taxon>Eukaryota</taxon>
        <taxon>Fungi</taxon>
        <taxon>Dikarya</taxon>
        <taxon>Ascomycota</taxon>
        <taxon>Pezizomycotina</taxon>
        <taxon>Dothideomycetes</taxon>
        <taxon>Pleosporomycetidae</taxon>
        <taxon>Pleosporales</taxon>
        <taxon>Pleosporineae</taxon>
        <taxon>Didymellaceae</taxon>
        <taxon>Nothophoma</taxon>
    </lineage>
</organism>
<dbReference type="PANTHER" id="PTHR34502">
    <property type="entry name" value="DUF6594 DOMAIN-CONTAINING PROTEIN-RELATED"/>
    <property type="match status" value="1"/>
</dbReference>
<sequence>MAPIRTMTGETVTDEKAPQSPMSPTHTDTSTLQGDAIIEIGEDHEPSIGSEVAGEAAQPVENNPNGFPRLATFQASDPNFGLYRSYSYLHSRILLDLQDEITELEKELDNCDWDDFEEDPNRPRTRIVAEGQEGERTRRTVLREIKSKLMEYDEVLFNIRRLESFQRPSDRDYRSVRRYYNNMKPLEDGAMESVRCKEDIVSISTGRERAAFDGGVETLISQIDGKMQKIFSLKQPPLLRYFRTPELAAKTKNTDISLYSATRIDKMVNIFITLVIFVLLIVPIGLDEMSGIQLAREQLPLNAKYRKGDRVHMPVIRNGARVKATFIVHSTFYNPKGWVDYQLLDDLTGQLYRHGAGVREKDLKAGDGVDYASVDTAWSSSSRKDMKKKTSQATVIEPLLTTGSPKGEHLEHDSSGTRRLDAGHAAEAEATEVRRNRAPSLEKEDRLKNSAAGAGEQEQEGPKRKLNVPDEPLSTTRLGEVVGGQIAMQQQSNIPEPAASAMGQQSFVDSGYASEDRKMNTSVSSSEALEHADVEVTSVYSDTSITLPFKEKYIGEIADDILEHIPTEVLQHQDGSLGRLYEQLPRLLKAFSVELADSSRTQESRDAMAFISKHRQAIVDRLRSLLEGEAARDRRPNVRAEERILPWLATLDDPAIDPDETFIGVEDLPESAEEFFDETAFNQMPRYRDLIVRSPSHEWFVSQIKRQFATVCPNPDTLSPVRGTILSKLSTMKRFRTVSRSRNPEHCNVDFFMHWDPVFFYNSQEYGVNYNTFTEQAIALTGQKDDAQATTVSQYLFQVWPSVATALLAALQSLSGSVPSVNGATRLKLNCQQAGALIKVSAEGNIEAVAEVGEALAWLGAAMRSPTSDCKVSSCRPGICLRNEQPDQISWNMMFPMVELSDTLNSPSAKGTCWTGLFRDAVLVEGFPIPRKPSGLLGLEMPLNMISALVGSKRITRFAGCLFIKGFSTILVLTKRTESVLTGSPEAQYGIRPSKLSKPKPGFAFDKVSISGGKFVSGSLSFSIAKKDKPIHIKARDDYIMQLKWIAKKYVILYDVEDKRAWLVDGVSALLHLVRASLKHEQGDDFSDTFLFRPEQLKEADGSRVGKHAAIFVLTQAMNQNLPLHRNADDEFEETSAEQGEQSKTTRTTKSKSTHYCLRSRVEEIYHLLEQIIAYQSQASSEDGIAFEVRASPREQLEGFDFMDVATDEDPFWPRVTTLRSTGKGWVDFIREIQAITLFGRGFGELLKPAQEPAPCMWWKEVPKKTDHLTASVSDLRDILEKWGNTTEALWQLVDKIYWHNPDRLFEPCQCGTNSTGKSCDRVQVLLPAKFLHRFIRKWKSPATLGNQGAVIFGHSRTIPLRWSDRGDVKEGDPEDLAVSLSNVSIGTDDSPQSSVKSLVLESSPASSSPGLSQTLPSSTEIGPGVGTRRKRHSRFEALKKMRH</sequence>
<feature type="domain" description="DUF6594" evidence="3">
    <location>
        <begin position="67"/>
        <end position="285"/>
    </location>
</feature>
<dbReference type="EMBL" id="JAKIXB020000030">
    <property type="protein sequence ID" value="KAL1596023.1"/>
    <property type="molecule type" value="Genomic_DNA"/>
</dbReference>
<comment type="caution">
    <text evidence="4">The sequence shown here is derived from an EMBL/GenBank/DDBJ whole genome shotgun (WGS) entry which is preliminary data.</text>
</comment>
<reference evidence="4 5" key="1">
    <citation type="submission" date="2024-02" db="EMBL/GenBank/DDBJ databases">
        <title>De novo assembly and annotation of 12 fungi associated with fruit tree decline syndrome in Ontario, Canada.</title>
        <authorList>
            <person name="Sulman M."/>
            <person name="Ellouze W."/>
            <person name="Ilyukhin E."/>
        </authorList>
    </citation>
    <scope>NUCLEOTIDE SEQUENCE [LARGE SCALE GENOMIC DNA]</scope>
    <source>
        <strain evidence="4 5">M97-236</strain>
    </source>
</reference>
<dbReference type="InterPro" id="IPR046529">
    <property type="entry name" value="DUF6594"/>
</dbReference>
<gene>
    <name evidence="4" type="ORF">SLS59_008012</name>
</gene>
<keyword evidence="2" id="KW-0812">Transmembrane</keyword>
<keyword evidence="2" id="KW-1133">Transmembrane helix</keyword>
<feature type="compositionally biased region" description="Basic and acidic residues" evidence="1">
    <location>
        <begin position="1435"/>
        <end position="1444"/>
    </location>
</feature>
<feature type="compositionally biased region" description="Low complexity" evidence="1">
    <location>
        <begin position="1398"/>
        <end position="1413"/>
    </location>
</feature>
<feature type="compositionally biased region" description="Polar residues" evidence="1">
    <location>
        <begin position="1384"/>
        <end position="1397"/>
    </location>
</feature>
<dbReference type="PANTHER" id="PTHR34502:SF3">
    <property type="entry name" value="DUF6594 DOMAIN-CONTAINING PROTEIN"/>
    <property type="match status" value="1"/>
</dbReference>
<proteinExistence type="predicted"/>